<name>A0A8K0GZN6_9ROSA</name>
<evidence type="ECO:0000313" key="2">
    <source>
        <dbReference type="Proteomes" id="UP000796880"/>
    </source>
</evidence>
<sequence length="121" mass="14198">MSSFQQLLEQLVSLLGSLQSCWSAGSKEKFGFDEAFNNKEEPDLDAALKRNRHLLRECLGKDARYGATQHEDPWKNCYLWDDIAYSKTLRSLKEFIICISFSKRVRIRIQGLIISDRYHFY</sequence>
<reference evidence="1" key="1">
    <citation type="submission" date="2020-03" db="EMBL/GenBank/DDBJ databases">
        <title>A high-quality chromosome-level genome assembly of a woody plant with both climbing and erect habits, Rhamnella rubrinervis.</title>
        <authorList>
            <person name="Lu Z."/>
            <person name="Yang Y."/>
            <person name="Zhu X."/>
            <person name="Sun Y."/>
        </authorList>
    </citation>
    <scope>NUCLEOTIDE SEQUENCE</scope>
    <source>
        <strain evidence="1">BYM</strain>
        <tissue evidence="1">Leaf</tissue>
    </source>
</reference>
<accession>A0A8K0GZN6</accession>
<evidence type="ECO:0000313" key="1">
    <source>
        <dbReference type="EMBL" id="KAF3443027.1"/>
    </source>
</evidence>
<dbReference type="Proteomes" id="UP000796880">
    <property type="component" value="Unassembled WGS sequence"/>
</dbReference>
<dbReference type="OrthoDB" id="809632at2759"/>
<protein>
    <submittedName>
        <fullName evidence="1">Uncharacterized protein</fullName>
    </submittedName>
</protein>
<dbReference type="EMBL" id="VOIH02000007">
    <property type="protein sequence ID" value="KAF3443027.1"/>
    <property type="molecule type" value="Genomic_DNA"/>
</dbReference>
<dbReference type="AlphaFoldDB" id="A0A8K0GZN6"/>
<gene>
    <name evidence="1" type="ORF">FNV43_RR16948</name>
</gene>
<comment type="caution">
    <text evidence="1">The sequence shown here is derived from an EMBL/GenBank/DDBJ whole genome shotgun (WGS) entry which is preliminary data.</text>
</comment>
<proteinExistence type="predicted"/>
<keyword evidence="2" id="KW-1185">Reference proteome</keyword>
<organism evidence="1 2">
    <name type="scientific">Rhamnella rubrinervis</name>
    <dbReference type="NCBI Taxonomy" id="2594499"/>
    <lineage>
        <taxon>Eukaryota</taxon>
        <taxon>Viridiplantae</taxon>
        <taxon>Streptophyta</taxon>
        <taxon>Embryophyta</taxon>
        <taxon>Tracheophyta</taxon>
        <taxon>Spermatophyta</taxon>
        <taxon>Magnoliopsida</taxon>
        <taxon>eudicotyledons</taxon>
        <taxon>Gunneridae</taxon>
        <taxon>Pentapetalae</taxon>
        <taxon>rosids</taxon>
        <taxon>fabids</taxon>
        <taxon>Rosales</taxon>
        <taxon>Rhamnaceae</taxon>
        <taxon>rhamnoid group</taxon>
        <taxon>Rhamneae</taxon>
        <taxon>Rhamnella</taxon>
    </lineage>
</organism>